<dbReference type="SUPFAM" id="SSF52440">
    <property type="entry name" value="PreATP-grasp domain"/>
    <property type="match status" value="1"/>
</dbReference>
<comment type="similarity">
    <text evidence="1">In the C-terminal section; belongs to the glutathionylspermidine synthase preATP-grasp family.</text>
</comment>
<name>A0A1X0NR71_9TRYP</name>
<keyword evidence="9" id="KW-1185">Reference proteome</keyword>
<evidence type="ECO:0000256" key="2">
    <source>
        <dbReference type="ARBA" id="ARBA00022598"/>
    </source>
</evidence>
<keyword evidence="4" id="KW-0547">Nucleotide-binding</keyword>
<dbReference type="Gene3D" id="3.30.1490.330">
    <property type="match status" value="1"/>
</dbReference>
<dbReference type="InterPro" id="IPR005494">
    <property type="entry name" value="GSPS_pre-ATP-grasp-like_dom"/>
</dbReference>
<proteinExistence type="inferred from homology"/>
<evidence type="ECO:0000259" key="7">
    <source>
        <dbReference type="PROSITE" id="PS50911"/>
    </source>
</evidence>
<gene>
    <name evidence="8" type="ORF">TM35_000231650</name>
</gene>
<dbReference type="InterPro" id="IPR051705">
    <property type="entry name" value="Gsp_Synthetase/Amidase"/>
</dbReference>
<protein>
    <submittedName>
        <fullName evidence="8">Trypanothione synthetase</fullName>
    </submittedName>
</protein>
<dbReference type="InterPro" id="IPR007921">
    <property type="entry name" value="CHAP_dom"/>
</dbReference>
<dbReference type="OrthoDB" id="64566at2759"/>
<dbReference type="AlphaFoldDB" id="A0A1X0NR71"/>
<feature type="domain" description="Peptidase C51" evidence="7">
    <location>
        <begin position="33"/>
        <end position="173"/>
    </location>
</feature>
<keyword evidence="3" id="KW-0479">Metal-binding</keyword>
<dbReference type="VEuPathDB" id="TriTrypDB:TM35_000231650"/>
<dbReference type="SUPFAM" id="SSF56059">
    <property type="entry name" value="Glutathione synthetase ATP-binding domain-like"/>
    <property type="match status" value="1"/>
</dbReference>
<evidence type="ECO:0000313" key="9">
    <source>
        <dbReference type="Proteomes" id="UP000192257"/>
    </source>
</evidence>
<comment type="caution">
    <text evidence="8">The sequence shown here is derived from an EMBL/GenBank/DDBJ whole genome shotgun (WGS) entry which is preliminary data.</text>
</comment>
<evidence type="ECO:0000256" key="1">
    <source>
        <dbReference type="ARBA" id="ARBA00008227"/>
    </source>
</evidence>
<dbReference type="Proteomes" id="UP000192257">
    <property type="component" value="Unassembled WGS sequence"/>
</dbReference>
<dbReference type="PANTHER" id="PTHR30094">
    <property type="entry name" value="BIFUNCTIONAL GLUTATHIONYLSPERMIDINE SYNTHETASE/AMIDASE-RELATED"/>
    <property type="match status" value="1"/>
</dbReference>
<keyword evidence="2" id="KW-0436">Ligase</keyword>
<dbReference type="Pfam" id="PF05257">
    <property type="entry name" value="CHAP"/>
    <property type="match status" value="1"/>
</dbReference>
<evidence type="ECO:0000313" key="8">
    <source>
        <dbReference type="EMBL" id="ORC87194.1"/>
    </source>
</evidence>
<dbReference type="RefSeq" id="XP_028881260.1">
    <property type="nucleotide sequence ID" value="XM_029027405.1"/>
</dbReference>
<dbReference type="PANTHER" id="PTHR30094:SF17">
    <property type="entry name" value="SYNTHETASE, PUTATIVE-RELATED"/>
    <property type="match status" value="1"/>
</dbReference>
<dbReference type="STRING" id="67003.A0A1X0NR71"/>
<dbReference type="InterPro" id="IPR038765">
    <property type="entry name" value="Papain-like_cys_pep_sf"/>
</dbReference>
<reference evidence="8 9" key="1">
    <citation type="submission" date="2017-03" db="EMBL/GenBank/DDBJ databases">
        <title>An alternative strategy for trypanosome survival in the mammalian bloodstream revealed through genome and transcriptome analysis of the ubiquitous bovine parasite Trypanosoma (Megatrypanum) theileri.</title>
        <authorList>
            <person name="Kelly S."/>
            <person name="Ivens A."/>
            <person name="Mott A."/>
            <person name="O'Neill E."/>
            <person name="Emms D."/>
            <person name="Macleod O."/>
            <person name="Voorheis P."/>
            <person name="Matthews J."/>
            <person name="Matthews K."/>
            <person name="Carrington M."/>
        </authorList>
    </citation>
    <scope>NUCLEOTIDE SEQUENCE [LARGE SCALE GENOMIC DNA]</scope>
    <source>
        <strain evidence="8">Edinburgh</strain>
    </source>
</reference>
<sequence>MTTTAAGTHTASSVGLPYGEIQGYAPGGIPAYSNKHDMYFSGERSIDKNLFCGFKYQCVEFARRWLYERKLLVLPDVDWAVHIFQLKEVADARTAEPVRCVAIRNGTSEKPVADSLLIYPSEEDSPVGHVAVITEVGDDWVRIADQNHRFHKWESDYAAQIPLKYENGIWTVEDHVHYGILNPLGWVTFPDTPDREPNEPLVLHPSLYFKTPEKPYLRRITFVPKRKKENWLDPTNDAEALFIQTFGTDVKRDGEESVSYYQMNRELYLDCTRYGNQLHQFFLEATETVIASDEKLTLFGIPKEFWPRIRHSWKTQQQCITGRFDFAFDEDKQMFKCFEYNADSASTLLECGDIQEKWADSIGLNDGTTRSSGSFIESRLQLAWEMTNLKGRVHFLVDNDIEEKYTATYVMQGARAAGLETKLCVLFDEFHFDENGNIIDADGIPVTAVWKTWMWESAIADYNRAQQERGPNWKPSPTEKVRLCDILLGSNWDIRVFEPMWKLIPSNKAILPMIYDNHPDHPAVLKASYELTNDLRRSGYAKKPIVGRVGRNVTITEPTGNVAAESGGDFGDRDMIYQELFPLPCRDGYHAIMGGWVIGDVYCGTGIREDKSIITGLDSPFSALRVYIGKVPRTLSHEDLDAEEANP</sequence>
<keyword evidence="5" id="KW-0067">ATP-binding</keyword>
<dbReference type="InterPro" id="IPR016185">
    <property type="entry name" value="PreATP-grasp_dom_sf"/>
</dbReference>
<organism evidence="8 9">
    <name type="scientific">Trypanosoma theileri</name>
    <dbReference type="NCBI Taxonomy" id="67003"/>
    <lineage>
        <taxon>Eukaryota</taxon>
        <taxon>Discoba</taxon>
        <taxon>Euglenozoa</taxon>
        <taxon>Kinetoplastea</taxon>
        <taxon>Metakinetoplastina</taxon>
        <taxon>Trypanosomatida</taxon>
        <taxon>Trypanosomatidae</taxon>
        <taxon>Trypanosoma</taxon>
    </lineage>
</organism>
<evidence type="ECO:0000256" key="5">
    <source>
        <dbReference type="ARBA" id="ARBA00022840"/>
    </source>
</evidence>
<keyword evidence="6" id="KW-0460">Magnesium</keyword>
<dbReference type="Gene3D" id="3.90.1720.10">
    <property type="entry name" value="endopeptidase domain like (from Nostoc punctiforme)"/>
    <property type="match status" value="1"/>
</dbReference>
<dbReference type="PROSITE" id="PS50911">
    <property type="entry name" value="CHAP"/>
    <property type="match status" value="1"/>
</dbReference>
<dbReference type="GeneID" id="39987185"/>
<dbReference type="SUPFAM" id="SSF54001">
    <property type="entry name" value="Cysteine proteinases"/>
    <property type="match status" value="1"/>
</dbReference>
<dbReference type="Pfam" id="PF03738">
    <property type="entry name" value="GSP_synth"/>
    <property type="match status" value="1"/>
</dbReference>
<dbReference type="GO" id="GO:0005524">
    <property type="term" value="F:ATP binding"/>
    <property type="evidence" value="ECO:0007669"/>
    <property type="project" value="UniProtKB-KW"/>
</dbReference>
<dbReference type="GO" id="GO:0016874">
    <property type="term" value="F:ligase activity"/>
    <property type="evidence" value="ECO:0007669"/>
    <property type="project" value="UniProtKB-KW"/>
</dbReference>
<accession>A0A1X0NR71</accession>
<evidence type="ECO:0000256" key="6">
    <source>
        <dbReference type="ARBA" id="ARBA00022842"/>
    </source>
</evidence>
<dbReference type="EMBL" id="NBCO01000023">
    <property type="protein sequence ID" value="ORC87194.1"/>
    <property type="molecule type" value="Genomic_DNA"/>
</dbReference>
<dbReference type="GO" id="GO:0046872">
    <property type="term" value="F:metal ion binding"/>
    <property type="evidence" value="ECO:0007669"/>
    <property type="project" value="UniProtKB-KW"/>
</dbReference>
<evidence type="ECO:0000256" key="4">
    <source>
        <dbReference type="ARBA" id="ARBA00022741"/>
    </source>
</evidence>
<evidence type="ECO:0000256" key="3">
    <source>
        <dbReference type="ARBA" id="ARBA00022723"/>
    </source>
</evidence>